<keyword evidence="11" id="KW-1185">Reference proteome</keyword>
<evidence type="ECO:0000256" key="7">
    <source>
        <dbReference type="SAM" id="MobiDB-lite"/>
    </source>
</evidence>
<feature type="transmembrane region" description="Helical" evidence="8">
    <location>
        <begin position="53"/>
        <end position="72"/>
    </location>
</feature>
<gene>
    <name evidence="10" type="ORF">LEMA_P052170.1</name>
</gene>
<dbReference type="InParanoid" id="E4ZMQ8"/>
<dbReference type="PROSITE" id="PS50850">
    <property type="entry name" value="MFS"/>
    <property type="match status" value="1"/>
</dbReference>
<protein>
    <submittedName>
        <fullName evidence="10">Similar to siderophore iron transporter mirB</fullName>
    </submittedName>
</protein>
<dbReference type="GO" id="GO:0005886">
    <property type="term" value="C:plasma membrane"/>
    <property type="evidence" value="ECO:0007669"/>
    <property type="project" value="TreeGrafter"/>
</dbReference>
<feature type="domain" description="Major facilitator superfamily (MFS) profile" evidence="9">
    <location>
        <begin position="58"/>
        <end position="528"/>
    </location>
</feature>
<sequence length="579" mass="62715">MSADVQETKQDSQHETKPEANISSSEHSDPVNDERPDAEAQAGVQAIEATTMAWTKTVLVIAYVMIWLIYFVETMLNGVTGALTPYVTSAFALHSLTPTVSIISSIVGGVINLTIAKIIDVFGRPHGLIFTAWLGTIGLIMMAACNNVEAYAAAMIFHTVGNNGVQYILSVFIADTTKLKNRGLMQALMNSASLVTGWIAGPIAEGYLGGAGWRWAFGMFTILVPVVTMPLAGLMMHNYRKAKQLGIIAPRNSGRSALQSVMHYCREFDAVGLLLLSAGVALFLLPFNLYAFQGRGWGSALVISMLVIGIVLMLIFPVWERSFAPVSLIPYRLLKDRTVAGSCLLCTCLFMSYFVWNSYFGSYLQVVQGLSVKHASYIAQSYTVLSVLVAVTAGYLIHRTGHFKFMSLFVGIPLALLGQGLLIHFRAPGNVGYIVMCHMFISISQGLLVITNEIAILAAGTHENVASSIALVSIFGSIGGAIGLTVASSIWQDIIPKKLMEYLPAEDMPNLLMIYGDITTQLSFPEGSPTRLAIQRAYGDAMLRLLGASLGIWILGAAGVLLWKNINVKNIKQSKGQVW</sequence>
<dbReference type="eggNOG" id="KOG0254">
    <property type="taxonomic scope" value="Eukaryota"/>
</dbReference>
<dbReference type="RefSeq" id="XP_003835876.1">
    <property type="nucleotide sequence ID" value="XM_003835828.1"/>
</dbReference>
<evidence type="ECO:0000256" key="1">
    <source>
        <dbReference type="ARBA" id="ARBA00004141"/>
    </source>
</evidence>
<evidence type="ECO:0000259" key="9">
    <source>
        <dbReference type="PROSITE" id="PS50850"/>
    </source>
</evidence>
<dbReference type="SUPFAM" id="SSF103473">
    <property type="entry name" value="MFS general substrate transporter"/>
    <property type="match status" value="2"/>
</dbReference>
<dbReference type="InterPro" id="IPR020846">
    <property type="entry name" value="MFS_dom"/>
</dbReference>
<dbReference type="Gene3D" id="1.20.1250.20">
    <property type="entry name" value="MFS general substrate transporter like domains"/>
    <property type="match status" value="2"/>
</dbReference>
<dbReference type="VEuPathDB" id="FungiDB:LEMA_P052170.1"/>
<dbReference type="EMBL" id="FP929094">
    <property type="protein sequence ID" value="CBX92511.1"/>
    <property type="molecule type" value="Genomic_DNA"/>
</dbReference>
<accession>E4ZMQ8</accession>
<feature type="transmembrane region" description="Helical" evidence="8">
    <location>
        <begin position="469"/>
        <end position="491"/>
    </location>
</feature>
<dbReference type="GO" id="GO:0022857">
    <property type="term" value="F:transmembrane transporter activity"/>
    <property type="evidence" value="ECO:0007669"/>
    <property type="project" value="InterPro"/>
</dbReference>
<dbReference type="AlphaFoldDB" id="E4ZMQ8"/>
<evidence type="ECO:0000256" key="8">
    <source>
        <dbReference type="SAM" id="Phobius"/>
    </source>
</evidence>
<dbReference type="PANTHER" id="PTHR23501">
    <property type="entry name" value="MAJOR FACILITATOR SUPERFAMILY"/>
    <property type="match status" value="1"/>
</dbReference>
<dbReference type="PANTHER" id="PTHR23501:SF55">
    <property type="entry name" value="SIDEROPHORE IRON TRANSPORTER, PUTATIVE (AFU_ORTHOLOGUE AFUA_3G03440)-RELATED"/>
    <property type="match status" value="1"/>
</dbReference>
<keyword evidence="3" id="KW-0813">Transport</keyword>
<dbReference type="InterPro" id="IPR011701">
    <property type="entry name" value="MFS"/>
</dbReference>
<dbReference type="OrthoDB" id="4078873at2759"/>
<organism evidence="11">
    <name type="scientific">Leptosphaeria maculans (strain JN3 / isolate v23.1.3 / race Av1-4-5-6-7-8)</name>
    <name type="common">Blackleg fungus</name>
    <name type="synonym">Phoma lingam</name>
    <dbReference type="NCBI Taxonomy" id="985895"/>
    <lineage>
        <taxon>Eukaryota</taxon>
        <taxon>Fungi</taxon>
        <taxon>Dikarya</taxon>
        <taxon>Ascomycota</taxon>
        <taxon>Pezizomycotina</taxon>
        <taxon>Dothideomycetes</taxon>
        <taxon>Pleosporomycetidae</taxon>
        <taxon>Pleosporales</taxon>
        <taxon>Pleosporineae</taxon>
        <taxon>Leptosphaeriaceae</taxon>
        <taxon>Plenodomus</taxon>
        <taxon>Plenodomus lingam/Leptosphaeria maculans species complex</taxon>
    </lineage>
</organism>
<feature type="compositionally biased region" description="Basic and acidic residues" evidence="7">
    <location>
        <begin position="1"/>
        <end position="18"/>
    </location>
</feature>
<feature type="transmembrane region" description="Helical" evidence="8">
    <location>
        <begin position="127"/>
        <end position="144"/>
    </location>
</feature>
<dbReference type="InterPro" id="IPR036259">
    <property type="entry name" value="MFS_trans_sf"/>
</dbReference>
<feature type="transmembrane region" description="Helical" evidence="8">
    <location>
        <begin position="431"/>
        <end position="457"/>
    </location>
</feature>
<reference evidence="11" key="1">
    <citation type="journal article" date="2011" name="Nat. Commun.">
        <title>Effector diversification within compartments of the Leptosphaeria maculans genome affected by Repeat-Induced Point mutations.</title>
        <authorList>
            <person name="Rouxel T."/>
            <person name="Grandaubert J."/>
            <person name="Hane J.K."/>
            <person name="Hoede C."/>
            <person name="van de Wouw A.P."/>
            <person name="Couloux A."/>
            <person name="Dominguez V."/>
            <person name="Anthouard V."/>
            <person name="Bally P."/>
            <person name="Bourras S."/>
            <person name="Cozijnsen A.J."/>
            <person name="Ciuffetti L.M."/>
            <person name="Degrave A."/>
            <person name="Dilmaghani A."/>
            <person name="Duret L."/>
            <person name="Fudal I."/>
            <person name="Goodwin S.B."/>
            <person name="Gout L."/>
            <person name="Glaser N."/>
            <person name="Linglin J."/>
            <person name="Kema G.H.J."/>
            <person name="Lapalu N."/>
            <person name="Lawrence C.B."/>
            <person name="May K."/>
            <person name="Meyer M."/>
            <person name="Ollivier B."/>
            <person name="Poulain J."/>
            <person name="Schoch C.L."/>
            <person name="Simon A."/>
            <person name="Spatafora J.W."/>
            <person name="Stachowiak A."/>
            <person name="Turgeon B.G."/>
            <person name="Tyler B.M."/>
            <person name="Vincent D."/>
            <person name="Weissenbach J."/>
            <person name="Amselem J."/>
            <person name="Quesneville H."/>
            <person name="Oliver R.P."/>
            <person name="Wincker P."/>
            <person name="Balesdent M.-H."/>
            <person name="Howlett B.J."/>
        </authorList>
    </citation>
    <scope>NUCLEOTIDE SEQUENCE [LARGE SCALE GENOMIC DNA]</scope>
    <source>
        <strain evidence="11">JN3 / isolate v23.1.3 / race Av1-4-5-6-7-8</strain>
    </source>
</reference>
<evidence type="ECO:0000313" key="10">
    <source>
        <dbReference type="EMBL" id="CBX92511.1"/>
    </source>
</evidence>
<name>E4ZMQ8_LEPMJ</name>
<feature type="transmembrane region" description="Helical" evidence="8">
    <location>
        <begin position="270"/>
        <end position="291"/>
    </location>
</feature>
<evidence type="ECO:0000256" key="4">
    <source>
        <dbReference type="ARBA" id="ARBA00022692"/>
    </source>
</evidence>
<feature type="transmembrane region" description="Helical" evidence="8">
    <location>
        <begin position="215"/>
        <end position="235"/>
    </location>
</feature>
<feature type="compositionally biased region" description="Basic and acidic residues" evidence="7">
    <location>
        <begin position="26"/>
        <end position="38"/>
    </location>
</feature>
<feature type="transmembrane region" description="Helical" evidence="8">
    <location>
        <begin position="92"/>
        <end position="115"/>
    </location>
</feature>
<feature type="transmembrane region" description="Helical" evidence="8">
    <location>
        <begin position="184"/>
        <end position="203"/>
    </location>
</feature>
<keyword evidence="6 8" id="KW-0472">Membrane</keyword>
<dbReference type="OMA" id="MIFHTVG"/>
<feature type="transmembrane region" description="Helical" evidence="8">
    <location>
        <begin position="376"/>
        <end position="398"/>
    </location>
</feature>
<feature type="transmembrane region" description="Helical" evidence="8">
    <location>
        <begin position="405"/>
        <end position="425"/>
    </location>
</feature>
<evidence type="ECO:0000256" key="6">
    <source>
        <dbReference type="ARBA" id="ARBA00023136"/>
    </source>
</evidence>
<evidence type="ECO:0000256" key="3">
    <source>
        <dbReference type="ARBA" id="ARBA00022448"/>
    </source>
</evidence>
<evidence type="ECO:0000313" key="11">
    <source>
        <dbReference type="Proteomes" id="UP000002668"/>
    </source>
</evidence>
<feature type="transmembrane region" description="Helical" evidence="8">
    <location>
        <begin position="297"/>
        <end position="319"/>
    </location>
</feature>
<dbReference type="Proteomes" id="UP000002668">
    <property type="component" value="Genome"/>
</dbReference>
<dbReference type="GeneID" id="13287023"/>
<proteinExistence type="inferred from homology"/>
<feature type="transmembrane region" description="Helical" evidence="8">
    <location>
        <begin position="541"/>
        <end position="563"/>
    </location>
</feature>
<keyword evidence="5 8" id="KW-1133">Transmembrane helix</keyword>
<evidence type="ECO:0000256" key="2">
    <source>
        <dbReference type="ARBA" id="ARBA00008335"/>
    </source>
</evidence>
<dbReference type="Pfam" id="PF07690">
    <property type="entry name" value="MFS_1"/>
    <property type="match status" value="1"/>
</dbReference>
<comment type="subcellular location">
    <subcellularLocation>
        <location evidence="1">Membrane</location>
        <topology evidence="1">Multi-pass membrane protein</topology>
    </subcellularLocation>
</comment>
<feature type="region of interest" description="Disordered" evidence="7">
    <location>
        <begin position="1"/>
        <end position="42"/>
    </location>
</feature>
<dbReference type="HOGENOM" id="CLU_012970_1_0_1"/>
<comment type="similarity">
    <text evidence="2">Belongs to the major facilitator superfamily.</text>
</comment>
<feature type="transmembrane region" description="Helical" evidence="8">
    <location>
        <begin position="150"/>
        <end position="172"/>
    </location>
</feature>
<keyword evidence="4 8" id="KW-0812">Transmembrane</keyword>
<dbReference type="FunFam" id="1.20.1250.20:FF:000284">
    <property type="entry name" value="Siderophore iron transporter mirB"/>
    <property type="match status" value="1"/>
</dbReference>
<evidence type="ECO:0000256" key="5">
    <source>
        <dbReference type="ARBA" id="ARBA00022989"/>
    </source>
</evidence>
<feature type="transmembrane region" description="Helical" evidence="8">
    <location>
        <begin position="339"/>
        <end position="356"/>
    </location>
</feature>